<sequence>MLKDIEDITIRDFLRISRLEKMEYLILIRQTDFQKTKEYIDEKSDIKRLVEDLIEGRNVNEAKLLLADKILDVEDMCYREGYKACAVDSLT</sequence>
<comment type="caution">
    <text evidence="1">The sequence shown here is derived from an EMBL/GenBank/DDBJ whole genome shotgun (WGS) entry which is preliminary data.</text>
</comment>
<organism evidence="1 2">
    <name type="scientific">Anaerobacterium chartisolvens</name>
    <dbReference type="NCBI Taxonomy" id="1297424"/>
    <lineage>
        <taxon>Bacteria</taxon>
        <taxon>Bacillati</taxon>
        <taxon>Bacillota</taxon>
        <taxon>Clostridia</taxon>
        <taxon>Eubacteriales</taxon>
        <taxon>Oscillospiraceae</taxon>
        <taxon>Anaerobacterium</taxon>
    </lineage>
</organism>
<reference evidence="1 2" key="1">
    <citation type="submission" date="2018-07" db="EMBL/GenBank/DDBJ databases">
        <title>Genomic Encyclopedia of Type Strains, Phase IV (KMG-IV): sequencing the most valuable type-strain genomes for metagenomic binning, comparative biology and taxonomic classification.</title>
        <authorList>
            <person name="Goeker M."/>
        </authorList>
    </citation>
    <scope>NUCLEOTIDE SEQUENCE [LARGE SCALE GENOMIC DNA]</scope>
    <source>
        <strain evidence="1 2">DSM 27016</strain>
    </source>
</reference>
<protein>
    <submittedName>
        <fullName evidence="1">Uncharacterized protein</fullName>
    </submittedName>
</protein>
<evidence type="ECO:0000313" key="2">
    <source>
        <dbReference type="Proteomes" id="UP000253034"/>
    </source>
</evidence>
<dbReference type="EMBL" id="QPJT01000017">
    <property type="protein sequence ID" value="RCX13500.1"/>
    <property type="molecule type" value="Genomic_DNA"/>
</dbReference>
<dbReference type="RefSeq" id="WP_114298557.1">
    <property type="nucleotide sequence ID" value="NZ_QPJT01000017.1"/>
</dbReference>
<keyword evidence="2" id="KW-1185">Reference proteome</keyword>
<dbReference type="AlphaFoldDB" id="A0A369AVS7"/>
<accession>A0A369AVS7</accession>
<name>A0A369AVS7_9FIRM</name>
<dbReference type="Proteomes" id="UP000253034">
    <property type="component" value="Unassembled WGS sequence"/>
</dbReference>
<evidence type="ECO:0000313" key="1">
    <source>
        <dbReference type="EMBL" id="RCX13500.1"/>
    </source>
</evidence>
<proteinExistence type="predicted"/>
<gene>
    <name evidence="1" type="ORF">DFR58_11736</name>
</gene>